<dbReference type="RefSeq" id="WP_190044148.1">
    <property type="nucleotide sequence ID" value="NZ_BNBE01000003.1"/>
</dbReference>
<accession>A0A919ET12</accession>
<sequence>MTDRGEPDAGDENEALPELCDLCGTVVADSTELYAVVPDSSVVHAVDPRLDGKRMVVGCSREHLAELVEQYKGRPFIDAELWAGKIGRAIEARGGKVTPEELTEETGLAEAQIELGMLWQNLGALRWHQRFGGEGPPESTEDRPG</sequence>
<reference evidence="1" key="2">
    <citation type="submission" date="2020-09" db="EMBL/GenBank/DDBJ databases">
        <authorList>
            <person name="Sun Q."/>
            <person name="Ohkuma M."/>
        </authorList>
    </citation>
    <scope>NUCLEOTIDE SEQUENCE</scope>
    <source>
        <strain evidence="1">JCM 4122</strain>
    </source>
</reference>
<protein>
    <submittedName>
        <fullName evidence="1">Uncharacterized protein</fullName>
    </submittedName>
</protein>
<reference evidence="1" key="1">
    <citation type="journal article" date="2014" name="Int. J. Syst. Evol. Microbiol.">
        <title>Complete genome sequence of Corynebacterium casei LMG S-19264T (=DSM 44701T), isolated from a smear-ripened cheese.</title>
        <authorList>
            <consortium name="US DOE Joint Genome Institute (JGI-PGF)"/>
            <person name="Walter F."/>
            <person name="Albersmeier A."/>
            <person name="Kalinowski J."/>
            <person name="Ruckert C."/>
        </authorList>
    </citation>
    <scope>NUCLEOTIDE SEQUENCE</scope>
    <source>
        <strain evidence="1">JCM 4122</strain>
    </source>
</reference>
<dbReference type="AlphaFoldDB" id="A0A919ET12"/>
<keyword evidence="2" id="KW-1185">Reference proteome</keyword>
<proteinExistence type="predicted"/>
<name>A0A919ET12_STRFL</name>
<comment type="caution">
    <text evidence="1">The sequence shown here is derived from an EMBL/GenBank/DDBJ whole genome shotgun (WGS) entry which is preliminary data.</text>
</comment>
<organism evidence="1 2">
    <name type="scientific">Streptomyces filamentosus</name>
    <name type="common">Streptomyces roseosporus</name>
    <dbReference type="NCBI Taxonomy" id="67294"/>
    <lineage>
        <taxon>Bacteria</taxon>
        <taxon>Bacillati</taxon>
        <taxon>Actinomycetota</taxon>
        <taxon>Actinomycetes</taxon>
        <taxon>Kitasatosporales</taxon>
        <taxon>Streptomycetaceae</taxon>
        <taxon>Streptomyces</taxon>
    </lineage>
</organism>
<dbReference type="EMBL" id="BNBE01000003">
    <property type="protein sequence ID" value="GHG22468.1"/>
    <property type="molecule type" value="Genomic_DNA"/>
</dbReference>
<evidence type="ECO:0000313" key="1">
    <source>
        <dbReference type="EMBL" id="GHG22468.1"/>
    </source>
</evidence>
<evidence type="ECO:0000313" key="2">
    <source>
        <dbReference type="Proteomes" id="UP000632849"/>
    </source>
</evidence>
<gene>
    <name evidence="1" type="ORF">GCM10017667_67940</name>
</gene>
<dbReference type="Proteomes" id="UP000632849">
    <property type="component" value="Unassembled WGS sequence"/>
</dbReference>